<dbReference type="SUPFAM" id="SSF52540">
    <property type="entry name" value="P-loop containing nucleoside triphosphate hydrolases"/>
    <property type="match status" value="1"/>
</dbReference>
<evidence type="ECO:0000256" key="2">
    <source>
        <dbReference type="ARBA" id="ARBA00022741"/>
    </source>
</evidence>
<evidence type="ECO:0000256" key="4">
    <source>
        <dbReference type="ARBA" id="ARBA00023219"/>
    </source>
</evidence>
<keyword evidence="2" id="KW-0547">Nucleotide-binding</keyword>
<accession>A0A6J7X3U6</accession>
<protein>
    <submittedName>
        <fullName evidence="6">Large terminase protein</fullName>
    </submittedName>
</protein>
<dbReference type="GO" id="GO:0005524">
    <property type="term" value="F:ATP binding"/>
    <property type="evidence" value="ECO:0007669"/>
    <property type="project" value="UniProtKB-KW"/>
</dbReference>
<dbReference type="InterPro" id="IPR035421">
    <property type="entry name" value="Terminase_6C"/>
</dbReference>
<sequence>MENNSYNGNSNLKPAGFEMQFTSEQVKELMKCKEDPVYFIENYCYIVSLDRGLILFNLYDCQKEKVEVIMNNRKVILMEGRQQGKTITSAACILHYTIFNSNKTVAILANKSTAAREVLSRYQIMYENLPLWMQQGIKTWNKGDVELENGSKVFTSATSASGIRGKSVNWLYIDEAAIIPNNIAEEFFTSTYPTIMAGETTKVLLTSTPLGYNHFWKYWNDATEGRNGFVALQIPYWKIPGRDEKWAADQKSVLGELKFNQEVLCTFLGSSNTLIAADTIARLSPIPFMHEKDGLDVLEYPVEGHVYFTTVDTSRGVGGDYSAFTVIDTTEFPYKIVAKYRNNKISPLLYPTVVHKVSKDYNNAYVLVEINDIGQQVADIIHNDLEYENMIWVGTDTRYGQVLSSSGRSSVLGVRTTKQVKRIGCATLKSLVEENKLLVFDRDIISEFSTFIEHNGVFQADEGYHDDLTMTLVLFAWATNDPMFKDLMNANNRQALYSSQMKSIEDELTPFGFIDNGQFDEPDVEVIDGDVWLNDKYQKDYSNFLKESRWN</sequence>
<evidence type="ECO:0000256" key="3">
    <source>
        <dbReference type="ARBA" id="ARBA00022840"/>
    </source>
</evidence>
<feature type="domain" description="Terminase large subunit gp17-like C-terminal" evidence="5">
    <location>
        <begin position="310"/>
        <end position="469"/>
    </location>
</feature>
<dbReference type="InterPro" id="IPR027417">
    <property type="entry name" value="P-loop_NTPase"/>
</dbReference>
<dbReference type="Pfam" id="PF03237">
    <property type="entry name" value="Terminase_6N"/>
    <property type="match status" value="1"/>
</dbReference>
<dbReference type="Gene3D" id="3.30.420.240">
    <property type="match status" value="1"/>
</dbReference>
<dbReference type="EMBL" id="LR798294">
    <property type="protein sequence ID" value="CAB5221923.1"/>
    <property type="molecule type" value="Genomic_DNA"/>
</dbReference>
<keyword evidence="3" id="KW-0067">ATP-binding</keyword>
<evidence type="ECO:0000259" key="5">
    <source>
        <dbReference type="Pfam" id="PF17289"/>
    </source>
</evidence>
<reference evidence="6" key="1">
    <citation type="submission" date="2020-05" db="EMBL/GenBank/DDBJ databases">
        <authorList>
            <person name="Chiriac C."/>
            <person name="Salcher M."/>
            <person name="Ghai R."/>
            <person name="Kavagutti S V."/>
        </authorList>
    </citation>
    <scope>NUCLEOTIDE SEQUENCE</scope>
</reference>
<organism evidence="6">
    <name type="scientific">uncultured Caudovirales phage</name>
    <dbReference type="NCBI Taxonomy" id="2100421"/>
    <lineage>
        <taxon>Viruses</taxon>
        <taxon>Duplodnaviria</taxon>
        <taxon>Heunggongvirae</taxon>
        <taxon>Uroviricota</taxon>
        <taxon>Caudoviricetes</taxon>
        <taxon>Peduoviridae</taxon>
        <taxon>Maltschvirus</taxon>
        <taxon>Maltschvirus maltsch</taxon>
    </lineage>
</organism>
<keyword evidence="4" id="KW-0231">Viral genome packaging</keyword>
<evidence type="ECO:0000256" key="1">
    <source>
        <dbReference type="ARBA" id="ARBA00022612"/>
    </source>
</evidence>
<dbReference type="Gene3D" id="3.40.50.300">
    <property type="entry name" value="P-loop containing nucleotide triphosphate hydrolases"/>
    <property type="match status" value="1"/>
</dbReference>
<gene>
    <name evidence="6" type="ORF">UFOVP242_142</name>
</gene>
<evidence type="ECO:0000313" key="6">
    <source>
        <dbReference type="EMBL" id="CAB5221923.1"/>
    </source>
</evidence>
<keyword evidence="1" id="KW-1188">Viral release from host cell</keyword>
<dbReference type="Pfam" id="PF17289">
    <property type="entry name" value="Terminase_6C"/>
    <property type="match status" value="1"/>
</dbReference>
<proteinExistence type="predicted"/>
<name>A0A6J7X3U6_9CAUD</name>